<feature type="non-terminal residue" evidence="2">
    <location>
        <position position="80"/>
    </location>
</feature>
<dbReference type="Proteomes" id="UP000236291">
    <property type="component" value="Unassembled WGS sequence"/>
</dbReference>
<dbReference type="AlphaFoldDB" id="A0A2K3KLG5"/>
<sequence length="80" mass="9155">QLNTAQARHERAKGRINQLKINVDDLKEKQKRWGDQLDEHRKRGEELDAARAEIERLNAAMTPGENEHKAAEGLTTRADL</sequence>
<name>A0A2K3KLG5_TRIPR</name>
<protein>
    <submittedName>
        <fullName evidence="2">Uncharacterized protein</fullName>
    </submittedName>
</protein>
<feature type="non-terminal residue" evidence="2">
    <location>
        <position position="1"/>
    </location>
</feature>
<accession>A0A2K3KLG5</accession>
<evidence type="ECO:0000313" key="3">
    <source>
        <dbReference type="Proteomes" id="UP000236291"/>
    </source>
</evidence>
<comment type="caution">
    <text evidence="2">The sequence shown here is derived from an EMBL/GenBank/DDBJ whole genome shotgun (WGS) entry which is preliminary data.</text>
</comment>
<reference evidence="2 3" key="1">
    <citation type="journal article" date="2014" name="Am. J. Bot.">
        <title>Genome assembly and annotation for red clover (Trifolium pratense; Fabaceae).</title>
        <authorList>
            <person name="Istvanek J."/>
            <person name="Jaros M."/>
            <person name="Krenek A."/>
            <person name="Repkova J."/>
        </authorList>
    </citation>
    <scope>NUCLEOTIDE SEQUENCE [LARGE SCALE GENOMIC DNA]</scope>
    <source>
        <strain evidence="3">cv. Tatra</strain>
        <tissue evidence="2">Young leaves</tissue>
    </source>
</reference>
<organism evidence="2 3">
    <name type="scientific">Trifolium pratense</name>
    <name type="common">Red clover</name>
    <dbReference type="NCBI Taxonomy" id="57577"/>
    <lineage>
        <taxon>Eukaryota</taxon>
        <taxon>Viridiplantae</taxon>
        <taxon>Streptophyta</taxon>
        <taxon>Embryophyta</taxon>
        <taxon>Tracheophyta</taxon>
        <taxon>Spermatophyta</taxon>
        <taxon>Magnoliopsida</taxon>
        <taxon>eudicotyledons</taxon>
        <taxon>Gunneridae</taxon>
        <taxon>Pentapetalae</taxon>
        <taxon>rosids</taxon>
        <taxon>fabids</taxon>
        <taxon>Fabales</taxon>
        <taxon>Fabaceae</taxon>
        <taxon>Papilionoideae</taxon>
        <taxon>50 kb inversion clade</taxon>
        <taxon>NPAAA clade</taxon>
        <taxon>Hologalegina</taxon>
        <taxon>IRL clade</taxon>
        <taxon>Trifolieae</taxon>
        <taxon>Trifolium</taxon>
    </lineage>
</organism>
<gene>
    <name evidence="2" type="ORF">L195_g063363</name>
</gene>
<evidence type="ECO:0000313" key="2">
    <source>
        <dbReference type="EMBL" id="PNX67102.1"/>
    </source>
</evidence>
<proteinExistence type="predicted"/>
<evidence type="ECO:0000256" key="1">
    <source>
        <dbReference type="SAM" id="MobiDB-lite"/>
    </source>
</evidence>
<reference evidence="2 3" key="2">
    <citation type="journal article" date="2017" name="Front. Plant Sci.">
        <title>Gene Classification and Mining of Molecular Markers Useful in Red Clover (Trifolium pratense) Breeding.</title>
        <authorList>
            <person name="Istvanek J."/>
            <person name="Dluhosova J."/>
            <person name="Dluhos P."/>
            <person name="Patkova L."/>
            <person name="Nedelnik J."/>
            <person name="Repkova J."/>
        </authorList>
    </citation>
    <scope>NUCLEOTIDE SEQUENCE [LARGE SCALE GENOMIC DNA]</scope>
    <source>
        <strain evidence="3">cv. Tatra</strain>
        <tissue evidence="2">Young leaves</tissue>
    </source>
</reference>
<dbReference type="EMBL" id="ASHM01203923">
    <property type="protein sequence ID" value="PNX67102.1"/>
    <property type="molecule type" value="Genomic_DNA"/>
</dbReference>
<feature type="region of interest" description="Disordered" evidence="1">
    <location>
        <begin position="59"/>
        <end position="80"/>
    </location>
</feature>